<sequence length="269" mass="30572">MTKMTKRVLFYAAVVVFLVISYIVSLYAQGYKYNFSERRFVRTGAIYIKTSVDADIFINDKLWGSTSFFGNSFTATGLMPGAYDVRLQKTGYFPWQKTILVEEGLISEFSKVFILPNAGDEKTKLQEEIKKTLHSEPTSSPVPSAGSTDEQPFFIKKEGLFQKVDDKTKKLADGVKGFGLSENKDKLFWWNLNEIWMLWLKDADYQPYKKVGEKELITRVSASIKAAAWFRGSDHVTIELSEPTQAKSVYYEIIELDKRGGINVVGISK</sequence>
<dbReference type="STRING" id="1802669.A2746_01625"/>
<dbReference type="EMBL" id="MGJJ01000001">
    <property type="protein sequence ID" value="OGN06024.1"/>
    <property type="molecule type" value="Genomic_DNA"/>
</dbReference>
<proteinExistence type="predicted"/>
<protein>
    <recommendedName>
        <fullName evidence="3">PEGA domain-containing protein</fullName>
    </recommendedName>
</protein>
<evidence type="ECO:0000313" key="1">
    <source>
        <dbReference type="EMBL" id="OGN06024.1"/>
    </source>
</evidence>
<gene>
    <name evidence="1" type="ORF">A2746_01625</name>
</gene>
<dbReference type="Proteomes" id="UP000177419">
    <property type="component" value="Unassembled WGS sequence"/>
</dbReference>
<comment type="caution">
    <text evidence="1">The sequence shown here is derived from an EMBL/GenBank/DDBJ whole genome shotgun (WGS) entry which is preliminary data.</text>
</comment>
<organism evidence="1 2">
    <name type="scientific">Candidatus Yanofskybacteria bacterium RIFCSPHIGHO2_01_FULL_44_22</name>
    <dbReference type="NCBI Taxonomy" id="1802669"/>
    <lineage>
        <taxon>Bacteria</taxon>
        <taxon>Candidatus Yanofskyibacteriota</taxon>
    </lineage>
</organism>
<evidence type="ECO:0008006" key="3">
    <source>
        <dbReference type="Google" id="ProtNLM"/>
    </source>
</evidence>
<reference evidence="1 2" key="1">
    <citation type="journal article" date="2016" name="Nat. Commun.">
        <title>Thousands of microbial genomes shed light on interconnected biogeochemical processes in an aquifer system.</title>
        <authorList>
            <person name="Anantharaman K."/>
            <person name="Brown C.T."/>
            <person name="Hug L.A."/>
            <person name="Sharon I."/>
            <person name="Castelle C.J."/>
            <person name="Probst A.J."/>
            <person name="Thomas B.C."/>
            <person name="Singh A."/>
            <person name="Wilkins M.J."/>
            <person name="Karaoz U."/>
            <person name="Brodie E.L."/>
            <person name="Williams K.H."/>
            <person name="Hubbard S.S."/>
            <person name="Banfield J.F."/>
        </authorList>
    </citation>
    <scope>NUCLEOTIDE SEQUENCE [LARGE SCALE GENOMIC DNA]</scope>
</reference>
<dbReference type="AlphaFoldDB" id="A0A1F8EYS7"/>
<evidence type="ECO:0000313" key="2">
    <source>
        <dbReference type="Proteomes" id="UP000177419"/>
    </source>
</evidence>
<name>A0A1F8EYS7_9BACT</name>
<accession>A0A1F8EYS7</accession>